<dbReference type="Proteomes" id="UP000187261">
    <property type="component" value="Unassembled WGS sequence"/>
</dbReference>
<evidence type="ECO:0000256" key="1">
    <source>
        <dbReference type="SAM" id="MobiDB-lite"/>
    </source>
</evidence>
<dbReference type="AlphaFoldDB" id="A0A1U7PYR1"/>
<dbReference type="STRING" id="1121284.SAMN05660493_01626"/>
<reference evidence="5" key="1">
    <citation type="submission" date="2016-10" db="EMBL/GenBank/DDBJ databases">
        <authorList>
            <person name="Varghese N."/>
            <person name="Submissions S."/>
        </authorList>
    </citation>
    <scope>NUCLEOTIDE SEQUENCE [LARGE SCALE GENOMIC DNA]</scope>
    <source>
        <strain evidence="5">DSM 19482</strain>
    </source>
</reference>
<keyword evidence="2" id="KW-0472">Membrane</keyword>
<keyword evidence="2" id="KW-0812">Transmembrane</keyword>
<feature type="transmembrane region" description="Helical" evidence="2">
    <location>
        <begin position="12"/>
        <end position="33"/>
    </location>
</feature>
<feature type="region of interest" description="Disordered" evidence="1">
    <location>
        <begin position="302"/>
        <end position="333"/>
    </location>
</feature>
<dbReference type="CDD" id="cd07341">
    <property type="entry name" value="M56_BlaR1_MecR1_like"/>
    <property type="match status" value="1"/>
</dbReference>
<proteinExistence type="predicted"/>
<protein>
    <submittedName>
        <fullName evidence="4">BlaR1 peptidase M56</fullName>
    </submittedName>
</protein>
<dbReference type="SUPFAM" id="SSF74653">
    <property type="entry name" value="TolA/TonB C-terminal domain"/>
    <property type="match status" value="1"/>
</dbReference>
<evidence type="ECO:0000313" key="4">
    <source>
        <dbReference type="EMBL" id="SIT96928.1"/>
    </source>
</evidence>
<dbReference type="InterPro" id="IPR008756">
    <property type="entry name" value="Peptidase_M56"/>
</dbReference>
<organism evidence="4 5">
    <name type="scientific">Epilithonimonas bovis DSM 19482</name>
    <dbReference type="NCBI Taxonomy" id="1121284"/>
    <lineage>
        <taxon>Bacteria</taxon>
        <taxon>Pseudomonadati</taxon>
        <taxon>Bacteroidota</taxon>
        <taxon>Flavobacteriia</taxon>
        <taxon>Flavobacteriales</taxon>
        <taxon>Weeksellaceae</taxon>
        <taxon>Chryseobacterium group</taxon>
        <taxon>Epilithonimonas</taxon>
    </lineage>
</organism>
<sequence>MFLQKEKMFWFNRFYLLTALIFSYAIPFIKITLPETSSQKVLLIDQIPAQQLLRSSNNTSQFDWSSLLVIDYVLVSLILMIKLVIAFKKIISLRGIEIIYQNQKMKIIEKNLPPFSFLKTIYLNKKYFENGKIDERIFQHEKTHIAQKHSLDILFLEILKVISWFNPALYVYKKAMSDNHEFLADDSIILQNTDVKDYQRLILSEMLQTQNISLTHQFNYNNTKKRFIMMTTKKSKFEKAKKILAASAFAGLSTLFVQKVYASESKLEQHNAPIIMTSNSLKMDTIPQRAEVKNNVKFKNSKKVKTPPIPKEFKENESPIPSSPPPARDLTNAEFPEGMNALRLKFQNNFDATTLTGQGTIKTMLYISVDENGKTSNVRADGPNTAFNNEAVKAMKTSTDNVTWKPATENGKDAATVFKFPLTMNFAQ</sequence>
<dbReference type="EMBL" id="FTPU01000014">
    <property type="protein sequence ID" value="SIT96928.1"/>
    <property type="molecule type" value="Genomic_DNA"/>
</dbReference>
<name>A0A1U7PYR1_9FLAO</name>
<feature type="domain" description="Peptidase M56" evidence="3">
    <location>
        <begin position="135"/>
        <end position="229"/>
    </location>
</feature>
<keyword evidence="2" id="KW-1133">Transmembrane helix</keyword>
<evidence type="ECO:0000259" key="3">
    <source>
        <dbReference type="Pfam" id="PF05569"/>
    </source>
</evidence>
<feature type="transmembrane region" description="Helical" evidence="2">
    <location>
        <begin position="64"/>
        <end position="85"/>
    </location>
</feature>
<dbReference type="Gene3D" id="3.30.1150.10">
    <property type="match status" value="1"/>
</dbReference>
<accession>A0A1U7PYR1</accession>
<evidence type="ECO:0000313" key="5">
    <source>
        <dbReference type="Proteomes" id="UP000187261"/>
    </source>
</evidence>
<gene>
    <name evidence="4" type="ORF">SAMN05660493_01626</name>
</gene>
<keyword evidence="5" id="KW-1185">Reference proteome</keyword>
<evidence type="ECO:0000256" key="2">
    <source>
        <dbReference type="SAM" id="Phobius"/>
    </source>
</evidence>
<dbReference type="Pfam" id="PF05569">
    <property type="entry name" value="Peptidase_M56"/>
    <property type="match status" value="1"/>
</dbReference>